<organism evidence="2 3">
    <name type="scientific">Saccharopolyspora gloriosae</name>
    <dbReference type="NCBI Taxonomy" id="455344"/>
    <lineage>
        <taxon>Bacteria</taxon>
        <taxon>Bacillati</taxon>
        <taxon>Actinomycetota</taxon>
        <taxon>Actinomycetes</taxon>
        <taxon>Pseudonocardiales</taxon>
        <taxon>Pseudonocardiaceae</taxon>
        <taxon>Saccharopolyspora</taxon>
    </lineage>
</organism>
<accession>A0A840NF98</accession>
<dbReference type="EMBL" id="JACHIV010000001">
    <property type="protein sequence ID" value="MBB5066947.1"/>
    <property type="molecule type" value="Genomic_DNA"/>
</dbReference>
<sequence length="150" mass="15744">MDEAETGPVLYAEPGSTWWPVLWGPGFALVGLIVELVTPAGGVNLAVWVLLAGVLAGAAVLWVHARRRALAVRLTPSVLTVGREDVELARIASITDVGAPLGARVLGGGFTTPKGTGEIPLRLSDDKVVLAWAKDPATLIDRLRPLLPES</sequence>
<keyword evidence="1" id="KW-0472">Membrane</keyword>
<keyword evidence="1" id="KW-1133">Transmembrane helix</keyword>
<dbReference type="AlphaFoldDB" id="A0A840NF98"/>
<dbReference type="Proteomes" id="UP000580474">
    <property type="component" value="Unassembled WGS sequence"/>
</dbReference>
<evidence type="ECO:0000313" key="2">
    <source>
        <dbReference type="EMBL" id="MBB5066947.1"/>
    </source>
</evidence>
<proteinExistence type="predicted"/>
<keyword evidence="1" id="KW-0812">Transmembrane</keyword>
<evidence type="ECO:0000313" key="3">
    <source>
        <dbReference type="Proteomes" id="UP000580474"/>
    </source>
</evidence>
<evidence type="ECO:0000256" key="1">
    <source>
        <dbReference type="SAM" id="Phobius"/>
    </source>
</evidence>
<comment type="caution">
    <text evidence="2">The sequence shown here is derived from an EMBL/GenBank/DDBJ whole genome shotgun (WGS) entry which is preliminary data.</text>
</comment>
<gene>
    <name evidence="2" type="ORF">BJ969_000035</name>
</gene>
<dbReference type="RefSeq" id="WP_184476017.1">
    <property type="nucleotide sequence ID" value="NZ_JACHIV010000001.1"/>
</dbReference>
<keyword evidence="3" id="KW-1185">Reference proteome</keyword>
<feature type="transmembrane region" description="Helical" evidence="1">
    <location>
        <begin position="18"/>
        <end position="38"/>
    </location>
</feature>
<feature type="transmembrane region" description="Helical" evidence="1">
    <location>
        <begin position="45"/>
        <end position="65"/>
    </location>
</feature>
<reference evidence="2 3" key="1">
    <citation type="submission" date="2020-08" db="EMBL/GenBank/DDBJ databases">
        <title>Sequencing the genomes of 1000 actinobacteria strains.</title>
        <authorList>
            <person name="Klenk H.-P."/>
        </authorList>
    </citation>
    <scope>NUCLEOTIDE SEQUENCE [LARGE SCALE GENOMIC DNA]</scope>
    <source>
        <strain evidence="2 3">DSM 45582</strain>
    </source>
</reference>
<name>A0A840NF98_9PSEU</name>
<evidence type="ECO:0008006" key="4">
    <source>
        <dbReference type="Google" id="ProtNLM"/>
    </source>
</evidence>
<protein>
    <recommendedName>
        <fullName evidence="4">DUF3093 family protein</fullName>
    </recommendedName>
</protein>